<sequence>MASFDNIPDLCIEQICSFLEPSYIIRAAGISKWTRDIALGSNMLWTRSCHSLFNGKYNVPTPKPNELPLCANTRLSEAQLMKLSVKQLRSFLVTLGVSKVEIMRCVEKGELRRMWKDKRVAMDGELRCKELVQCQEVPFSCASYMSFVSAKLDSKRNEILKQELCAHPFGMFFKNVQTELGVQSGRYEQCFHTTHTFHEDGSMTAEVNLDSQERTWRFDNVEIHPRSNKPLAFKHPASPWMSSEKGIRIEPFPILRVSRSVAWGWVLENEHVVMFQDVSHAAGVDSHFEKEGWSKLWIDYRYAQQEWVKGGMI</sequence>
<protein>
    <recommendedName>
        <fullName evidence="3">F-box domain-containing protein</fullName>
    </recommendedName>
</protein>
<dbReference type="OrthoDB" id="3219396at2759"/>
<evidence type="ECO:0000313" key="2">
    <source>
        <dbReference type="Proteomes" id="UP001165122"/>
    </source>
</evidence>
<dbReference type="InterPro" id="IPR036047">
    <property type="entry name" value="F-box-like_dom_sf"/>
</dbReference>
<gene>
    <name evidence="1" type="ORF">TrLO_g7765</name>
</gene>
<dbReference type="PANTHER" id="PTHR48218">
    <property type="entry name" value="F-BOX DOMAIN CONTAINING PROTEIN"/>
    <property type="match status" value="1"/>
</dbReference>
<dbReference type="Proteomes" id="UP001165122">
    <property type="component" value="Unassembled WGS sequence"/>
</dbReference>
<accession>A0A9W7KTV9</accession>
<proteinExistence type="predicted"/>
<evidence type="ECO:0008006" key="3">
    <source>
        <dbReference type="Google" id="ProtNLM"/>
    </source>
</evidence>
<dbReference type="SUPFAM" id="SSF81383">
    <property type="entry name" value="F-box domain"/>
    <property type="match status" value="1"/>
</dbReference>
<dbReference type="AlphaFoldDB" id="A0A9W7KTV9"/>
<name>A0A9W7KTV9_9STRA</name>
<keyword evidence="2" id="KW-1185">Reference proteome</keyword>
<comment type="caution">
    <text evidence="1">The sequence shown here is derived from an EMBL/GenBank/DDBJ whole genome shotgun (WGS) entry which is preliminary data.</text>
</comment>
<reference evidence="2" key="1">
    <citation type="journal article" date="2023" name="Commun. Biol.">
        <title>Genome analysis of Parmales, the sister group of diatoms, reveals the evolutionary specialization of diatoms from phago-mixotrophs to photoautotrophs.</title>
        <authorList>
            <person name="Ban H."/>
            <person name="Sato S."/>
            <person name="Yoshikawa S."/>
            <person name="Yamada K."/>
            <person name="Nakamura Y."/>
            <person name="Ichinomiya M."/>
            <person name="Sato N."/>
            <person name="Blanc-Mathieu R."/>
            <person name="Endo H."/>
            <person name="Kuwata A."/>
            <person name="Ogata H."/>
        </authorList>
    </citation>
    <scope>NUCLEOTIDE SEQUENCE [LARGE SCALE GENOMIC DNA]</scope>
    <source>
        <strain evidence="2">NIES 3700</strain>
    </source>
</reference>
<evidence type="ECO:0000313" key="1">
    <source>
        <dbReference type="EMBL" id="GMI11329.1"/>
    </source>
</evidence>
<dbReference type="PANTHER" id="PTHR48218:SF3">
    <property type="entry name" value="OS07G0170800 PROTEIN"/>
    <property type="match status" value="1"/>
</dbReference>
<organism evidence="1 2">
    <name type="scientific">Triparma laevis f. longispina</name>
    <dbReference type="NCBI Taxonomy" id="1714387"/>
    <lineage>
        <taxon>Eukaryota</taxon>
        <taxon>Sar</taxon>
        <taxon>Stramenopiles</taxon>
        <taxon>Ochrophyta</taxon>
        <taxon>Bolidophyceae</taxon>
        <taxon>Parmales</taxon>
        <taxon>Triparmaceae</taxon>
        <taxon>Triparma</taxon>
    </lineage>
</organism>
<dbReference type="EMBL" id="BRXW01000161">
    <property type="protein sequence ID" value="GMI11329.1"/>
    <property type="molecule type" value="Genomic_DNA"/>
</dbReference>